<keyword evidence="2" id="KW-1185">Reference proteome</keyword>
<name>A0AAD8YLF2_9STRA</name>
<sequence length="255" mass="29752">MDNMCSLAIVRNPYSRMVSIYGYNRFGEGESFPTFLRRWKRLMRHYMEKGEKEEWYTPCHLLPMFEYTHHDGKQIVQSVVKQEELKLLKTRDGATEAMKQDNTISDLPDLVRDALVGMPHTNSRKTGQKWWDFYDQETMELTLEMYAMDFEVFGYERTIKQRPDLIPPKKDRGVIMEMSKFDGFSRNSLRDSSGARVSQRGLFSSVRSSVRSNAESARSTLKQSVMEGNKDELLGALVGFRYFSEVTEVDEDKLE</sequence>
<proteinExistence type="predicted"/>
<accession>A0AAD8YLF2</accession>
<dbReference type="EMBL" id="JATAAI010000001">
    <property type="protein sequence ID" value="KAK1748746.1"/>
    <property type="molecule type" value="Genomic_DNA"/>
</dbReference>
<reference evidence="1" key="1">
    <citation type="submission" date="2023-06" db="EMBL/GenBank/DDBJ databases">
        <title>Survivors Of The Sea: Transcriptome response of Skeletonema marinoi to long-term dormancy.</title>
        <authorList>
            <person name="Pinder M.I.M."/>
            <person name="Kourtchenko O."/>
            <person name="Robertson E.K."/>
            <person name="Larsson T."/>
            <person name="Maumus F."/>
            <person name="Osuna-Cruz C.M."/>
            <person name="Vancaester E."/>
            <person name="Stenow R."/>
            <person name="Vandepoele K."/>
            <person name="Ploug H."/>
            <person name="Bruchert V."/>
            <person name="Godhe A."/>
            <person name="Topel M."/>
        </authorList>
    </citation>
    <scope>NUCLEOTIDE SEQUENCE</scope>
    <source>
        <strain evidence="1">R05AC</strain>
    </source>
</reference>
<evidence type="ECO:0008006" key="3">
    <source>
        <dbReference type="Google" id="ProtNLM"/>
    </source>
</evidence>
<comment type="caution">
    <text evidence="1">The sequence shown here is derived from an EMBL/GenBank/DDBJ whole genome shotgun (WGS) entry which is preliminary data.</text>
</comment>
<dbReference type="GO" id="GO:0016020">
    <property type="term" value="C:membrane"/>
    <property type="evidence" value="ECO:0007669"/>
    <property type="project" value="InterPro"/>
</dbReference>
<dbReference type="Proteomes" id="UP001224775">
    <property type="component" value="Unassembled WGS sequence"/>
</dbReference>
<dbReference type="AlphaFoldDB" id="A0AAD8YLF2"/>
<dbReference type="InterPro" id="IPR005331">
    <property type="entry name" value="Sulfotransferase"/>
</dbReference>
<dbReference type="Pfam" id="PF03567">
    <property type="entry name" value="Sulfotransfer_2"/>
    <property type="match status" value="1"/>
</dbReference>
<gene>
    <name evidence="1" type="ORF">QTG54_000685</name>
</gene>
<evidence type="ECO:0000313" key="1">
    <source>
        <dbReference type="EMBL" id="KAK1748746.1"/>
    </source>
</evidence>
<protein>
    <recommendedName>
        <fullName evidence="3">Sulfotransferase domain-containing protein</fullName>
    </recommendedName>
</protein>
<dbReference type="GO" id="GO:0008146">
    <property type="term" value="F:sulfotransferase activity"/>
    <property type="evidence" value="ECO:0007669"/>
    <property type="project" value="InterPro"/>
</dbReference>
<organism evidence="1 2">
    <name type="scientific">Skeletonema marinoi</name>
    <dbReference type="NCBI Taxonomy" id="267567"/>
    <lineage>
        <taxon>Eukaryota</taxon>
        <taxon>Sar</taxon>
        <taxon>Stramenopiles</taxon>
        <taxon>Ochrophyta</taxon>
        <taxon>Bacillariophyta</taxon>
        <taxon>Coscinodiscophyceae</taxon>
        <taxon>Thalassiosirophycidae</taxon>
        <taxon>Thalassiosirales</taxon>
        <taxon>Skeletonemataceae</taxon>
        <taxon>Skeletonema</taxon>
        <taxon>Skeletonema marinoi-dohrnii complex</taxon>
    </lineage>
</organism>
<evidence type="ECO:0000313" key="2">
    <source>
        <dbReference type="Proteomes" id="UP001224775"/>
    </source>
</evidence>